<dbReference type="InterPro" id="IPR014722">
    <property type="entry name" value="Rib_uL2_dom2"/>
</dbReference>
<comment type="function">
    <text evidence="7">Involved in peptide bond synthesis. Stimulates efficient translation and peptide-bond synthesis on native or reconstituted 70S ribosomes in vitro. Probably functions indirectly by altering the affinity of the ribosome for aminoacyl-tRNA, thus increasing their reactivity as acceptors for peptidyl transferase.</text>
</comment>
<evidence type="ECO:0000313" key="12">
    <source>
        <dbReference type="EMBL" id="MEA0970216.1"/>
    </source>
</evidence>
<keyword evidence="6 7" id="KW-0648">Protein biosynthesis</keyword>
<evidence type="ECO:0000256" key="2">
    <source>
        <dbReference type="ARBA" id="ARBA00004815"/>
    </source>
</evidence>
<feature type="domain" description="Translation elongation factor P/YeiP central" evidence="11">
    <location>
        <begin position="69"/>
        <end position="123"/>
    </location>
</feature>
<dbReference type="GO" id="GO:0003746">
    <property type="term" value="F:translation elongation factor activity"/>
    <property type="evidence" value="ECO:0007669"/>
    <property type="project" value="UniProtKB-KW"/>
</dbReference>
<dbReference type="PIRSF" id="PIRSF005901">
    <property type="entry name" value="EF-P"/>
    <property type="match status" value="1"/>
</dbReference>
<dbReference type="InterPro" id="IPR015365">
    <property type="entry name" value="Elong-fact-P_C"/>
</dbReference>
<sequence length="188" mass="21436">MRISANDIKAGNILDYEGELWMVAKTPEHTKPGKGGAYVQVEMKNLRTGNKLNQRFSSVENVERAFLEFKEMQFLYMEDTKLVLMDPESFEQLMLDKEMLGDKFPFLTDGMVVTVEFYQDKALNIRLPQTVIVEVEQTDPVIKGSTVTSSYKPAILTNGLRVMVPPYLVTGEKIIVKTEDLTFVERSK</sequence>
<dbReference type="InterPro" id="IPR012340">
    <property type="entry name" value="NA-bd_OB-fold"/>
</dbReference>
<evidence type="ECO:0000256" key="8">
    <source>
        <dbReference type="NCBIfam" id="TIGR00038"/>
    </source>
</evidence>
<dbReference type="Gene3D" id="2.40.50.140">
    <property type="entry name" value="Nucleic acid-binding proteins"/>
    <property type="match status" value="2"/>
</dbReference>
<evidence type="ECO:0000259" key="11">
    <source>
        <dbReference type="SMART" id="SM01185"/>
    </source>
</evidence>
<name>A0ABU5NAL6_9RICK</name>
<keyword evidence="5 7" id="KW-0251">Elongation factor</keyword>
<dbReference type="Pfam" id="PF09285">
    <property type="entry name" value="Elong-fact-P_C"/>
    <property type="match status" value="1"/>
</dbReference>
<comment type="similarity">
    <text evidence="3 7 9">Belongs to the elongation factor P family.</text>
</comment>
<evidence type="ECO:0000256" key="9">
    <source>
        <dbReference type="RuleBase" id="RU004389"/>
    </source>
</evidence>
<dbReference type="PANTHER" id="PTHR30053">
    <property type="entry name" value="ELONGATION FACTOR P"/>
    <property type="match status" value="1"/>
</dbReference>
<dbReference type="PROSITE" id="PS01275">
    <property type="entry name" value="EFP"/>
    <property type="match status" value="1"/>
</dbReference>
<evidence type="ECO:0000313" key="13">
    <source>
        <dbReference type="Proteomes" id="UP001291687"/>
    </source>
</evidence>
<accession>A0ABU5NAL6</accession>
<dbReference type="Proteomes" id="UP001291687">
    <property type="component" value="Unassembled WGS sequence"/>
</dbReference>
<dbReference type="Pfam" id="PF08207">
    <property type="entry name" value="EFP_N"/>
    <property type="match status" value="1"/>
</dbReference>
<gene>
    <name evidence="7" type="primary">efp</name>
    <name evidence="12" type="ORF">Megvenef_00168</name>
</gene>
<dbReference type="CDD" id="cd04470">
    <property type="entry name" value="S1_EF-P_repeat_1"/>
    <property type="match status" value="1"/>
</dbReference>
<dbReference type="EMBL" id="JARJFB010000006">
    <property type="protein sequence ID" value="MEA0970216.1"/>
    <property type="molecule type" value="Genomic_DNA"/>
</dbReference>
<comment type="pathway">
    <text evidence="2 7">Protein biosynthesis; polypeptide chain elongation.</text>
</comment>
<dbReference type="Gene3D" id="2.30.30.30">
    <property type="match status" value="1"/>
</dbReference>
<dbReference type="InterPro" id="IPR013185">
    <property type="entry name" value="Transl_elong_KOW-like"/>
</dbReference>
<dbReference type="SUPFAM" id="SSF50249">
    <property type="entry name" value="Nucleic acid-binding proteins"/>
    <property type="match status" value="2"/>
</dbReference>
<dbReference type="NCBIfam" id="TIGR00038">
    <property type="entry name" value="efp"/>
    <property type="match status" value="1"/>
</dbReference>
<evidence type="ECO:0000256" key="5">
    <source>
        <dbReference type="ARBA" id="ARBA00022768"/>
    </source>
</evidence>
<dbReference type="InterPro" id="IPR013852">
    <property type="entry name" value="Transl_elong_P/YeiP_CS"/>
</dbReference>
<dbReference type="SMART" id="SM01185">
    <property type="entry name" value="EFP"/>
    <property type="match status" value="1"/>
</dbReference>
<dbReference type="InterPro" id="IPR001059">
    <property type="entry name" value="Transl_elong_P/YeiP_cen"/>
</dbReference>
<evidence type="ECO:0000256" key="7">
    <source>
        <dbReference type="HAMAP-Rule" id="MF_00141"/>
    </source>
</evidence>
<feature type="domain" description="Elongation factor P C-terminal" evidence="10">
    <location>
        <begin position="131"/>
        <end position="186"/>
    </location>
</feature>
<dbReference type="PANTHER" id="PTHR30053:SF14">
    <property type="entry name" value="TRANSLATION ELONGATION FACTOR KOW-LIKE DOMAIN-CONTAINING PROTEIN"/>
    <property type="match status" value="1"/>
</dbReference>
<dbReference type="NCBIfam" id="NF001810">
    <property type="entry name" value="PRK00529.1"/>
    <property type="match status" value="1"/>
</dbReference>
<evidence type="ECO:0000256" key="3">
    <source>
        <dbReference type="ARBA" id="ARBA00009479"/>
    </source>
</evidence>
<proteinExistence type="inferred from homology"/>
<dbReference type="InterPro" id="IPR008991">
    <property type="entry name" value="Translation_prot_SH3-like_sf"/>
</dbReference>
<dbReference type="SUPFAM" id="SSF50104">
    <property type="entry name" value="Translation proteins SH3-like domain"/>
    <property type="match status" value="1"/>
</dbReference>
<comment type="subcellular location">
    <subcellularLocation>
        <location evidence="1 7">Cytoplasm</location>
    </subcellularLocation>
</comment>
<evidence type="ECO:0000259" key="10">
    <source>
        <dbReference type="SMART" id="SM00841"/>
    </source>
</evidence>
<dbReference type="HAMAP" id="MF_00141">
    <property type="entry name" value="EF_P"/>
    <property type="match status" value="1"/>
</dbReference>
<evidence type="ECO:0000256" key="6">
    <source>
        <dbReference type="ARBA" id="ARBA00022917"/>
    </source>
</evidence>
<keyword evidence="13" id="KW-1185">Reference proteome</keyword>
<reference evidence="12 13" key="1">
    <citation type="submission" date="2023-03" db="EMBL/GenBank/DDBJ databases">
        <title>Host association and intracellularity evolved multiple times independently in the Rickettsiales.</title>
        <authorList>
            <person name="Castelli M."/>
            <person name="Nardi T."/>
            <person name="Gammuto L."/>
            <person name="Bellinzona G."/>
            <person name="Sabaneyeva E."/>
            <person name="Potekhin A."/>
            <person name="Serra V."/>
            <person name="Petroni G."/>
            <person name="Sassera D."/>
        </authorList>
    </citation>
    <scope>NUCLEOTIDE SEQUENCE [LARGE SCALE GENOMIC DNA]</scope>
    <source>
        <strain evidence="12 13">Sr 2-6</strain>
    </source>
</reference>
<dbReference type="Pfam" id="PF01132">
    <property type="entry name" value="EFP"/>
    <property type="match status" value="1"/>
</dbReference>
<organism evidence="12 13">
    <name type="scientific">Candidatus Megaera venefica</name>
    <dbReference type="NCBI Taxonomy" id="2055910"/>
    <lineage>
        <taxon>Bacteria</taxon>
        <taxon>Pseudomonadati</taxon>
        <taxon>Pseudomonadota</taxon>
        <taxon>Alphaproteobacteria</taxon>
        <taxon>Rickettsiales</taxon>
        <taxon>Rickettsiaceae</taxon>
        <taxon>Candidatus Megaera</taxon>
    </lineage>
</organism>
<dbReference type="RefSeq" id="WP_322776120.1">
    <property type="nucleotide sequence ID" value="NZ_JARJFB010000006.1"/>
</dbReference>
<dbReference type="InterPro" id="IPR020599">
    <property type="entry name" value="Transl_elong_fac_P/YeiP"/>
</dbReference>
<evidence type="ECO:0000256" key="1">
    <source>
        <dbReference type="ARBA" id="ARBA00004496"/>
    </source>
</evidence>
<dbReference type="CDD" id="cd05794">
    <property type="entry name" value="S1_EF-P_repeat_2"/>
    <property type="match status" value="1"/>
</dbReference>
<keyword evidence="4 7" id="KW-0963">Cytoplasm</keyword>
<evidence type="ECO:0000256" key="4">
    <source>
        <dbReference type="ARBA" id="ARBA00022490"/>
    </source>
</evidence>
<comment type="caution">
    <text evidence="12">The sequence shown here is derived from an EMBL/GenBank/DDBJ whole genome shotgun (WGS) entry which is preliminary data.</text>
</comment>
<dbReference type="SMART" id="SM00841">
    <property type="entry name" value="Elong-fact-P_C"/>
    <property type="match status" value="1"/>
</dbReference>
<dbReference type="InterPro" id="IPR011768">
    <property type="entry name" value="Transl_elongation_fac_P"/>
</dbReference>
<protein>
    <recommendedName>
        <fullName evidence="7 8">Elongation factor P</fullName>
        <shortName evidence="7">EF-P</shortName>
    </recommendedName>
</protein>